<dbReference type="EMBL" id="BLLB01000002">
    <property type="protein sequence ID" value="GFH00362.1"/>
    <property type="molecule type" value="Genomic_DNA"/>
</dbReference>
<dbReference type="Proteomes" id="UP000465304">
    <property type="component" value="Unassembled WGS sequence"/>
</dbReference>
<proteinExistence type="predicted"/>
<dbReference type="Gene3D" id="3.40.50.1820">
    <property type="entry name" value="alpha/beta hydrolase"/>
    <property type="match status" value="1"/>
</dbReference>
<gene>
    <name evidence="1" type="ORF">MHIP_08450</name>
</gene>
<sequence>MLEFVHEHGLPRQAQRAQELYPDARMHWFSDIGHFPHWDQPAETVRLILDSTGPG</sequence>
<dbReference type="AlphaFoldDB" id="A0A7I9ZH74"/>
<organism evidence="1 2">
    <name type="scientific">Mycolicibacterium hippocampi</name>
    <dbReference type="NCBI Taxonomy" id="659824"/>
    <lineage>
        <taxon>Bacteria</taxon>
        <taxon>Bacillati</taxon>
        <taxon>Actinomycetota</taxon>
        <taxon>Actinomycetes</taxon>
        <taxon>Mycobacteriales</taxon>
        <taxon>Mycobacteriaceae</taxon>
        <taxon>Mycolicibacterium</taxon>
    </lineage>
</organism>
<dbReference type="InterPro" id="IPR029058">
    <property type="entry name" value="AB_hydrolase_fold"/>
</dbReference>
<dbReference type="RefSeq" id="WP_205390279.1">
    <property type="nucleotide sequence ID" value="NZ_BLLB01000002.1"/>
</dbReference>
<protein>
    <recommendedName>
        <fullName evidence="3">Alpha/beta hydrolase</fullName>
    </recommendedName>
</protein>
<reference evidence="1 2" key="1">
    <citation type="journal article" date="2019" name="Emerg. Microbes Infect.">
        <title>Comprehensive subspecies identification of 175 nontuberculous mycobacteria species based on 7547 genomic profiles.</title>
        <authorList>
            <person name="Matsumoto Y."/>
            <person name="Kinjo T."/>
            <person name="Motooka D."/>
            <person name="Nabeya D."/>
            <person name="Jung N."/>
            <person name="Uechi K."/>
            <person name="Horii T."/>
            <person name="Iida T."/>
            <person name="Fujita J."/>
            <person name="Nakamura S."/>
        </authorList>
    </citation>
    <scope>NUCLEOTIDE SEQUENCE [LARGE SCALE GENOMIC DNA]</scope>
    <source>
        <strain evidence="1 2">JCM 30996</strain>
    </source>
</reference>
<evidence type="ECO:0000313" key="1">
    <source>
        <dbReference type="EMBL" id="GFH00362.1"/>
    </source>
</evidence>
<evidence type="ECO:0008006" key="3">
    <source>
        <dbReference type="Google" id="ProtNLM"/>
    </source>
</evidence>
<name>A0A7I9ZH74_9MYCO</name>
<accession>A0A7I9ZH74</accession>
<evidence type="ECO:0000313" key="2">
    <source>
        <dbReference type="Proteomes" id="UP000465304"/>
    </source>
</evidence>
<comment type="caution">
    <text evidence="1">The sequence shown here is derived from an EMBL/GenBank/DDBJ whole genome shotgun (WGS) entry which is preliminary data.</text>
</comment>
<keyword evidence="2" id="KW-1185">Reference proteome</keyword>
<dbReference type="SUPFAM" id="SSF53474">
    <property type="entry name" value="alpha/beta-Hydrolases"/>
    <property type="match status" value="1"/>
</dbReference>